<dbReference type="RefSeq" id="WP_310068404.1">
    <property type="nucleotide sequence ID" value="NZ_JAVDVX010000001.1"/>
</dbReference>
<protein>
    <submittedName>
        <fullName evidence="1">Uncharacterized protein</fullName>
    </submittedName>
</protein>
<gene>
    <name evidence="1" type="ORF">J2X05_000587</name>
</gene>
<dbReference type="Proteomes" id="UP001253595">
    <property type="component" value="Unassembled WGS sequence"/>
</dbReference>
<dbReference type="EMBL" id="JAVDVX010000001">
    <property type="protein sequence ID" value="MDR7088584.1"/>
    <property type="molecule type" value="Genomic_DNA"/>
</dbReference>
<proteinExistence type="predicted"/>
<keyword evidence="2" id="KW-1185">Reference proteome</keyword>
<evidence type="ECO:0000313" key="1">
    <source>
        <dbReference type="EMBL" id="MDR7088584.1"/>
    </source>
</evidence>
<name>A0ABU1UTT0_9GAMM</name>
<accession>A0ABU1UTT0</accession>
<reference evidence="1 2" key="1">
    <citation type="submission" date="2023-07" db="EMBL/GenBank/DDBJ databases">
        <title>Sorghum-associated microbial communities from plants grown in Nebraska, USA.</title>
        <authorList>
            <person name="Schachtman D."/>
        </authorList>
    </citation>
    <scope>NUCLEOTIDE SEQUENCE [LARGE SCALE GENOMIC DNA]</scope>
    <source>
        <strain evidence="1 2">BE190</strain>
    </source>
</reference>
<sequence>MKEDFYKAIAEKKASNEEASTLILPNRSGKKCDVQLTSKNAYHIAIFQALTFGLNSSWFHELSDITKSNQILIVHPFVKWMNGIDNKRSPKNRYECLMDYDVYRKNEVGVKTSTVIRLKLLIEHGLSSPYLTKESVTFLENLLRLSNPPPDDEAQGHSLTQWFTQFDLRNSLGEKKFLSLESPRQLITSFRVTIAVTLSFLIEVRQNWKARESPKHKPKMIGRHWYPDWNRSILKIKGVFGSDGAPADILTSILLYDLVIERAHTAFSNVIRTTDIANLTNNLNCKRLWQVPKLFTPDYDHFYSELEETLAAWLIASFAVQPSDVSKLKTSDFAIEYNSAGRPILMQIKYFKGRAGTIKETDVLTGSDCWTKALHEYIKNLPREGRIFEGDFNKSLQFPNLRSTEYNSRFGLLFRIWSIPEVRKRLDAEFSRSNVTSLFLDAMHAIKDVENIYTNRKSVAGSNQTKYIFLFRLAHIKTTAVHAQSDRYRDSDLINHHSHTSATEKISYLTDKNQEWVNQCGRVTRLVLHDLQNVVYRPSIEAIKDNVSNLISKSTLTQGVQFNKEDIKKINHPGLTPMDSDDAPQLIVADTEDTAIYFLHYIKQAETMFERLNRVRPDFVEMTLIVNVEWMTRMLSKMKSARIAESNYALLRNHLPPLFEYLLETIE</sequence>
<organism evidence="1 2">
    <name type="scientific">Cellvibrio fibrivorans</name>
    <dbReference type="NCBI Taxonomy" id="126350"/>
    <lineage>
        <taxon>Bacteria</taxon>
        <taxon>Pseudomonadati</taxon>
        <taxon>Pseudomonadota</taxon>
        <taxon>Gammaproteobacteria</taxon>
        <taxon>Cellvibrionales</taxon>
        <taxon>Cellvibrionaceae</taxon>
        <taxon>Cellvibrio</taxon>
    </lineage>
</organism>
<comment type="caution">
    <text evidence="1">The sequence shown here is derived from an EMBL/GenBank/DDBJ whole genome shotgun (WGS) entry which is preliminary data.</text>
</comment>
<evidence type="ECO:0000313" key="2">
    <source>
        <dbReference type="Proteomes" id="UP001253595"/>
    </source>
</evidence>